<sequence>MARTRSRRAFFRDLGLSAAALPFVLNLPSLGFAGTSARKKRLVVMFSPNGVIPDAFWPDETGADFKLKESLSPLEPFKDKTLVLHGVCDKVRGDGDNHMRGMGCLLTGIELFPGNIQGGSDTPAGWASGLSIDQELKKKFQADEATRTRFGSLEFGVMVPERADTWTRMVYDGPNKPVAPIDDPYQMFSKLYGRMKDQESLKSILDDVTGDLKKIESAVSVEDRRILEEHATFVREMEQELKAGDGPGLDHAVPQLEPGIKSVNDEIPRISKTQIDLMVQSFAGDFSRIATLQYTNSVGMAKMHWLGVSEGHHELSHNPDSDKASVEKLIKINKWFCEQLAYMAKRLAETPEPGGPGSLLDNTTIVWTNELGKGNSHTLDDIPFVLVGNGLDFKMGRSLKYKKTPHNRLLLSIAHGMGHTDLKKFGNPDHCGDGPLNDLT</sequence>
<evidence type="ECO:0000313" key="1">
    <source>
        <dbReference type="EMBL" id="MDG3006652.1"/>
    </source>
</evidence>
<name>A0ABT6FGF6_9BACT</name>
<dbReference type="EMBL" id="JARRAG010000002">
    <property type="protein sequence ID" value="MDG3006652.1"/>
    <property type="molecule type" value="Genomic_DNA"/>
</dbReference>
<organism evidence="1 2">
    <name type="scientific">Paludisphaera mucosa</name>
    <dbReference type="NCBI Taxonomy" id="3030827"/>
    <lineage>
        <taxon>Bacteria</taxon>
        <taxon>Pseudomonadati</taxon>
        <taxon>Planctomycetota</taxon>
        <taxon>Planctomycetia</taxon>
        <taxon>Isosphaerales</taxon>
        <taxon>Isosphaeraceae</taxon>
        <taxon>Paludisphaera</taxon>
    </lineage>
</organism>
<protein>
    <submittedName>
        <fullName evidence="1">DUF1552 domain-containing protein</fullName>
    </submittedName>
</protein>
<dbReference type="InterPro" id="IPR011447">
    <property type="entry name" value="DUF1552"/>
</dbReference>
<dbReference type="Proteomes" id="UP001216907">
    <property type="component" value="Unassembled WGS sequence"/>
</dbReference>
<keyword evidence="2" id="KW-1185">Reference proteome</keyword>
<reference evidence="1 2" key="1">
    <citation type="submission" date="2023-03" db="EMBL/GenBank/DDBJ databases">
        <title>Paludisphaera mucosa sp. nov. a novel planctomycete from northern fen.</title>
        <authorList>
            <person name="Ivanova A."/>
        </authorList>
    </citation>
    <scope>NUCLEOTIDE SEQUENCE [LARGE SCALE GENOMIC DNA]</scope>
    <source>
        <strain evidence="1 2">Pla2</strain>
    </source>
</reference>
<dbReference type="Pfam" id="PF07586">
    <property type="entry name" value="HXXSHH"/>
    <property type="match status" value="1"/>
</dbReference>
<evidence type="ECO:0000313" key="2">
    <source>
        <dbReference type="Proteomes" id="UP001216907"/>
    </source>
</evidence>
<dbReference type="RefSeq" id="WP_277862945.1">
    <property type="nucleotide sequence ID" value="NZ_JARRAG010000002.1"/>
</dbReference>
<accession>A0ABT6FGF6</accession>
<gene>
    <name evidence="1" type="ORF">PZE19_23030</name>
</gene>
<proteinExistence type="predicted"/>
<comment type="caution">
    <text evidence="1">The sequence shown here is derived from an EMBL/GenBank/DDBJ whole genome shotgun (WGS) entry which is preliminary data.</text>
</comment>